<dbReference type="GO" id="GO:0051213">
    <property type="term" value="F:dioxygenase activity"/>
    <property type="evidence" value="ECO:0007669"/>
    <property type="project" value="UniProtKB-KW"/>
</dbReference>
<name>A0A495JYQ1_WILMA</name>
<keyword evidence="1" id="KW-0560">Oxidoreductase</keyword>
<protein>
    <submittedName>
        <fullName evidence="1">Glyoxalase/bleomycin resistance protein/dioxygenase superfamily protein</fullName>
    </submittedName>
</protein>
<dbReference type="SUPFAM" id="SSF54593">
    <property type="entry name" value="Glyoxalase/Bleomycin resistance protein/Dihydroxybiphenyl dioxygenase"/>
    <property type="match status" value="1"/>
</dbReference>
<dbReference type="OrthoDB" id="3572300at2"/>
<dbReference type="Pfam" id="PF13669">
    <property type="entry name" value="Glyoxalase_4"/>
    <property type="match status" value="1"/>
</dbReference>
<organism evidence="1 2">
    <name type="scientific">Williamsia marianensis</name>
    <dbReference type="NCBI Taxonomy" id="85044"/>
    <lineage>
        <taxon>Bacteria</taxon>
        <taxon>Bacillati</taxon>
        <taxon>Actinomycetota</taxon>
        <taxon>Actinomycetes</taxon>
        <taxon>Mycobacteriales</taxon>
        <taxon>Nocardiaceae</taxon>
        <taxon>Williamsia</taxon>
    </lineage>
</organism>
<keyword evidence="1" id="KW-0223">Dioxygenase</keyword>
<dbReference type="Gene3D" id="3.10.180.10">
    <property type="entry name" value="2,3-Dihydroxybiphenyl 1,2-Dioxygenase, domain 1"/>
    <property type="match status" value="1"/>
</dbReference>
<dbReference type="InterPro" id="IPR029068">
    <property type="entry name" value="Glyas_Bleomycin-R_OHBP_Dase"/>
</dbReference>
<evidence type="ECO:0000313" key="1">
    <source>
        <dbReference type="EMBL" id="RKR93404.1"/>
    </source>
</evidence>
<accession>A0A495JYQ1</accession>
<proteinExistence type="predicted"/>
<dbReference type="AlphaFoldDB" id="A0A495JYQ1"/>
<reference evidence="1 2" key="1">
    <citation type="submission" date="2018-10" db="EMBL/GenBank/DDBJ databases">
        <title>Sequencing the genomes of 1000 actinobacteria strains.</title>
        <authorList>
            <person name="Klenk H.-P."/>
        </authorList>
    </citation>
    <scope>NUCLEOTIDE SEQUENCE [LARGE SCALE GENOMIC DNA]</scope>
    <source>
        <strain evidence="1 2">DSM 44343</strain>
    </source>
</reference>
<sequence>MDAHVPATETIDDLARLDHIGILVRDLDAAVTYWTNRFDVEVARTFSAPAMDIVSVFLNTAGAEIELYTVEDSSALDSALGNATSKLDHIALRLHRADGPELVGCDIRGPGRRDPIAAPIAIGESTHVWTEPPGIDVLLQLIRPGAQGR</sequence>
<dbReference type="RefSeq" id="WP_084248103.1">
    <property type="nucleotide sequence ID" value="NZ_CBCRXS010000001.1"/>
</dbReference>
<dbReference type="Proteomes" id="UP000274762">
    <property type="component" value="Unassembled WGS sequence"/>
</dbReference>
<dbReference type="EMBL" id="RBKV01000001">
    <property type="protein sequence ID" value="RKR93404.1"/>
    <property type="molecule type" value="Genomic_DNA"/>
</dbReference>
<evidence type="ECO:0000313" key="2">
    <source>
        <dbReference type="Proteomes" id="UP000274762"/>
    </source>
</evidence>
<comment type="caution">
    <text evidence="1">The sequence shown here is derived from an EMBL/GenBank/DDBJ whole genome shotgun (WGS) entry which is preliminary data.</text>
</comment>
<gene>
    <name evidence="1" type="ORF">DFJ75_0188</name>
</gene>